<dbReference type="EMBL" id="JAFMYU010000010">
    <property type="protein sequence ID" value="MBO0932069.1"/>
    <property type="molecule type" value="Genomic_DNA"/>
</dbReference>
<reference evidence="1 2" key="1">
    <citation type="submission" date="2021-03" db="EMBL/GenBank/DDBJ databases">
        <title>Fibrella sp. HMF5036 genome sequencing and assembly.</title>
        <authorList>
            <person name="Kang H."/>
            <person name="Kim H."/>
            <person name="Bae S."/>
            <person name="Joh K."/>
        </authorList>
    </citation>
    <scope>NUCLEOTIDE SEQUENCE [LARGE SCALE GENOMIC DNA]</scope>
    <source>
        <strain evidence="1 2">HMF5036</strain>
    </source>
</reference>
<sequence>MQPFIYLRGLKHADATVFAVQDGQKTYYDPQHGKSVAYSSGQQVKRSIMDTFLATLDVQPAPITFVSVLSVKSGKTELGEGEPLSLCDPSYPDQLIGGYMRAEGGGANRTLKRRSPLSVSAMRPLHPFLAGVYSENITYDRTDRPELHNVIVRDTSGNKMSDDDIVALLAGKDRSLLRKWIPGNKRTGGLFIYDIAIDLRRLFTVPTNQYEPEVSPDTIAKLRSQGWTDGKTVFGNCLVAPADLRDSITKALAHALLNWQITSNQARTFSLMETLAIAVSDNASKLAGAIRAQLDEEGKEQAEPIIDQSLSGVDTFITLAASGYIRNIPDKSGDALDQAEAKLVARIKAYSDTL</sequence>
<dbReference type="AlphaFoldDB" id="A0A939G7I1"/>
<protein>
    <submittedName>
        <fullName evidence="1">CRISPR-associated protein Cas7</fullName>
    </submittedName>
</protein>
<evidence type="ECO:0000313" key="2">
    <source>
        <dbReference type="Proteomes" id="UP000664795"/>
    </source>
</evidence>
<proteinExistence type="predicted"/>
<keyword evidence="2" id="KW-1185">Reference proteome</keyword>
<evidence type="ECO:0000313" key="1">
    <source>
        <dbReference type="EMBL" id="MBO0932069.1"/>
    </source>
</evidence>
<accession>A0A939G7I1</accession>
<gene>
    <name evidence="1" type="ORF">J2I48_13745</name>
</gene>
<name>A0A939G7I1_9BACT</name>
<dbReference type="RefSeq" id="WP_207336040.1">
    <property type="nucleotide sequence ID" value="NZ_JAFMYU010000010.1"/>
</dbReference>
<organism evidence="1 2">
    <name type="scientific">Fibrella aquatilis</name>
    <dbReference type="NCBI Taxonomy" id="2817059"/>
    <lineage>
        <taxon>Bacteria</taxon>
        <taxon>Pseudomonadati</taxon>
        <taxon>Bacteroidota</taxon>
        <taxon>Cytophagia</taxon>
        <taxon>Cytophagales</taxon>
        <taxon>Spirosomataceae</taxon>
        <taxon>Fibrella</taxon>
    </lineage>
</organism>
<dbReference type="Proteomes" id="UP000664795">
    <property type="component" value="Unassembled WGS sequence"/>
</dbReference>
<comment type="caution">
    <text evidence="1">The sequence shown here is derived from an EMBL/GenBank/DDBJ whole genome shotgun (WGS) entry which is preliminary data.</text>
</comment>